<dbReference type="OrthoDB" id="9838846at2"/>
<dbReference type="Proteomes" id="UP000316167">
    <property type="component" value="Unassembled WGS sequence"/>
</dbReference>
<feature type="signal peptide" evidence="1">
    <location>
        <begin position="1"/>
        <end position="17"/>
    </location>
</feature>
<protein>
    <recommendedName>
        <fullName evidence="4">PepSY-like beta-lactamase-inhibitor</fullName>
    </recommendedName>
</protein>
<evidence type="ECO:0000256" key="1">
    <source>
        <dbReference type="SAM" id="SignalP"/>
    </source>
</evidence>
<sequence>MKLIYSILLLLVCSSFAGTINYPVAKLYAYRQKVIDGANTTYDKKTKQTNRNYVYLLIKQNRTIQIEHVWIDGISVHFTTKEVNSPVTIDAGVSLSGKAATQQLVPATTHTVLQILTDNSNIEDSKVIPAKYKRYNVLIQYREGSSVFFLGTHNPKTVAAKANQ</sequence>
<proteinExistence type="predicted"/>
<accession>A0A562SIS6</accession>
<dbReference type="RefSeq" id="WP_144886395.1">
    <property type="nucleotide sequence ID" value="NZ_VLLE01000004.1"/>
</dbReference>
<name>A0A562SIS6_9BACT</name>
<reference evidence="2 3" key="1">
    <citation type="journal article" date="2015" name="Stand. Genomic Sci.">
        <title>Genomic Encyclopedia of Bacterial and Archaeal Type Strains, Phase III: the genomes of soil and plant-associated and newly described type strains.</title>
        <authorList>
            <person name="Whitman W.B."/>
            <person name="Woyke T."/>
            <person name="Klenk H.P."/>
            <person name="Zhou Y."/>
            <person name="Lilburn T.G."/>
            <person name="Beck B.J."/>
            <person name="De Vos P."/>
            <person name="Vandamme P."/>
            <person name="Eisen J.A."/>
            <person name="Garrity G."/>
            <person name="Hugenholtz P."/>
            <person name="Kyrpides N.C."/>
        </authorList>
    </citation>
    <scope>NUCLEOTIDE SEQUENCE [LARGE SCALE GENOMIC DNA]</scope>
    <source>
        <strain evidence="2 3">CGMCC 1.7271</strain>
    </source>
</reference>
<keyword evidence="1" id="KW-0732">Signal</keyword>
<feature type="chain" id="PRO_5021724831" description="PepSY-like beta-lactamase-inhibitor" evidence="1">
    <location>
        <begin position="18"/>
        <end position="164"/>
    </location>
</feature>
<dbReference type="AlphaFoldDB" id="A0A562SIS6"/>
<evidence type="ECO:0008006" key="4">
    <source>
        <dbReference type="Google" id="ProtNLM"/>
    </source>
</evidence>
<gene>
    <name evidence="2" type="ORF">IQ13_2205</name>
</gene>
<keyword evidence="3" id="KW-1185">Reference proteome</keyword>
<evidence type="ECO:0000313" key="3">
    <source>
        <dbReference type="Proteomes" id="UP000316167"/>
    </source>
</evidence>
<organism evidence="2 3">
    <name type="scientific">Lacibacter cauensis</name>
    <dbReference type="NCBI Taxonomy" id="510947"/>
    <lineage>
        <taxon>Bacteria</taxon>
        <taxon>Pseudomonadati</taxon>
        <taxon>Bacteroidota</taxon>
        <taxon>Chitinophagia</taxon>
        <taxon>Chitinophagales</taxon>
        <taxon>Chitinophagaceae</taxon>
        <taxon>Lacibacter</taxon>
    </lineage>
</organism>
<comment type="caution">
    <text evidence="2">The sequence shown here is derived from an EMBL/GenBank/DDBJ whole genome shotgun (WGS) entry which is preliminary data.</text>
</comment>
<dbReference type="EMBL" id="VLLE01000004">
    <property type="protein sequence ID" value="TWI81189.1"/>
    <property type="molecule type" value="Genomic_DNA"/>
</dbReference>
<evidence type="ECO:0000313" key="2">
    <source>
        <dbReference type="EMBL" id="TWI81189.1"/>
    </source>
</evidence>